<dbReference type="AlphaFoldDB" id="A0A1J5B8N5"/>
<gene>
    <name evidence="1" type="ORF">AUK18_00285</name>
</gene>
<sequence>MTKKLTNGFATKKDINRLERKIDKRFEQVNDQFKFFRSELKDDWDFFKSDTFREFEHRWQQKIDPILAEIGKHREEEIIMSGQYRRLEALMVKIADKVGIPVTD</sequence>
<comment type="caution">
    <text evidence="1">The sequence shown here is derived from an EMBL/GenBank/DDBJ whole genome shotgun (WGS) entry which is preliminary data.</text>
</comment>
<reference evidence="1 2" key="1">
    <citation type="journal article" date="2016" name="Environ. Microbiol.">
        <title>Genomic resolution of a cold subsurface aquifer community provides metabolic insights for novel microbes adapted to high CO concentrations.</title>
        <authorList>
            <person name="Probst A.J."/>
            <person name="Castelle C.J."/>
            <person name="Singh A."/>
            <person name="Brown C.T."/>
            <person name="Anantharaman K."/>
            <person name="Sharon I."/>
            <person name="Hug L.A."/>
            <person name="Burstein D."/>
            <person name="Emerson J.B."/>
            <person name="Thomas B.C."/>
            <person name="Banfield J.F."/>
        </authorList>
    </citation>
    <scope>NUCLEOTIDE SEQUENCE [LARGE SCALE GENOMIC DNA]</scope>
    <source>
        <strain evidence="1">CG2_30_44_31</strain>
    </source>
</reference>
<evidence type="ECO:0000313" key="2">
    <source>
        <dbReference type="Proteomes" id="UP000183605"/>
    </source>
</evidence>
<name>A0A1J5B8N5_9BACT</name>
<dbReference type="EMBL" id="MNXQ01000007">
    <property type="protein sequence ID" value="OIP04330.1"/>
    <property type="molecule type" value="Genomic_DNA"/>
</dbReference>
<organism evidence="1 2">
    <name type="scientific">Candidatus Beckwithbacteria bacterium CG2_30_44_31</name>
    <dbReference type="NCBI Taxonomy" id="1805035"/>
    <lineage>
        <taxon>Bacteria</taxon>
        <taxon>Candidatus Beckwithiibacteriota</taxon>
    </lineage>
</organism>
<dbReference type="Proteomes" id="UP000183605">
    <property type="component" value="Unassembled WGS sequence"/>
</dbReference>
<evidence type="ECO:0000313" key="1">
    <source>
        <dbReference type="EMBL" id="OIP04330.1"/>
    </source>
</evidence>
<accession>A0A1J5B8N5</accession>
<proteinExistence type="predicted"/>
<protein>
    <submittedName>
        <fullName evidence="1">Uncharacterized protein</fullName>
    </submittedName>
</protein>